<dbReference type="STRING" id="409849.ENSPMGP00000018872"/>
<evidence type="ECO:0000256" key="4">
    <source>
        <dbReference type="ARBA" id="ARBA00023136"/>
    </source>
</evidence>
<feature type="domain" description="Menorin-like" evidence="8">
    <location>
        <begin position="63"/>
        <end position="306"/>
    </location>
</feature>
<keyword evidence="3" id="KW-1133">Transmembrane helix</keyword>
<organism evidence="9 10">
    <name type="scientific">Periophthalmus magnuspinnatus</name>
    <dbReference type="NCBI Taxonomy" id="409849"/>
    <lineage>
        <taxon>Eukaryota</taxon>
        <taxon>Metazoa</taxon>
        <taxon>Chordata</taxon>
        <taxon>Craniata</taxon>
        <taxon>Vertebrata</taxon>
        <taxon>Euteleostomi</taxon>
        <taxon>Actinopterygii</taxon>
        <taxon>Neopterygii</taxon>
        <taxon>Teleostei</taxon>
        <taxon>Neoteleostei</taxon>
        <taxon>Acanthomorphata</taxon>
        <taxon>Gobiaria</taxon>
        <taxon>Gobiiformes</taxon>
        <taxon>Gobioidei</taxon>
        <taxon>Gobiidae</taxon>
        <taxon>Oxudercinae</taxon>
        <taxon>Periophthalmus</taxon>
    </lineage>
</organism>
<keyword evidence="2" id="KW-0812">Transmembrane</keyword>
<evidence type="ECO:0000256" key="3">
    <source>
        <dbReference type="ARBA" id="ARBA00022989"/>
    </source>
</evidence>
<accession>A0A3B4ANX5</accession>
<dbReference type="PANTHER" id="PTHR21184">
    <property type="entry name" value="MENORIN (DENDRITIC BRANCHING PROTEIN)"/>
    <property type="match status" value="1"/>
</dbReference>
<evidence type="ECO:0000313" key="10">
    <source>
        <dbReference type="Proteomes" id="UP000261520"/>
    </source>
</evidence>
<evidence type="ECO:0000256" key="2">
    <source>
        <dbReference type="ARBA" id="ARBA00022692"/>
    </source>
</evidence>
<evidence type="ECO:0000256" key="6">
    <source>
        <dbReference type="ARBA" id="ARBA00044953"/>
    </source>
</evidence>
<sequence>MNRPEKACVSETDTNWTQLHQFCLDEWDKTPDNYCENVPDLSFSTGGDMLDFLVQSGDISKRDALLATWFHRANGKEEMNRALASDAMILEADVTLHGFGTANQKPVPIMAHPPNVTSDNTLDQWLDAVLESRKGIKLDFKSLASVGLSLSLLSQKNSTRGIRRPVWLNADVLKDPLVPGFIPTVNGTQFLELVQEKFPDVTLSLGWMVRDTQRHTDTHRETETHRDTQRDTQRQTETPDTETCVTFPIQSLYVRRGWPHISWLLSQSSRFSLTLWQGSTSPTVDDLLFVRDNSHPARVYYDIYEPTLTHFKQAVGKSWTHTDPHGPTLTHTDPHLHNMSVLHMNTSNADFLISKATFFVTFFKNSEYLKLVQTHLWLSPVPVTRSCLSVHLNTTLTCGSHDDSSRVLQDVLDVLSLQPGALWGLYLRLGAPGLLGASLSSLLQFYSSERLYRPVWIGMDPNDSCSTQVRPIGGAWSLLLLRKSPHI</sequence>
<dbReference type="Proteomes" id="UP000261520">
    <property type="component" value="Unplaced"/>
</dbReference>
<evidence type="ECO:0000313" key="9">
    <source>
        <dbReference type="Ensembl" id="ENSPMGP00000018872.1"/>
    </source>
</evidence>
<keyword evidence="4" id="KW-0472">Membrane</keyword>
<evidence type="ECO:0000256" key="7">
    <source>
        <dbReference type="SAM" id="MobiDB-lite"/>
    </source>
</evidence>
<comment type="subcellular location">
    <subcellularLocation>
        <location evidence="1">Membrane</location>
        <topology evidence="1">Single-pass membrane protein</topology>
    </subcellularLocation>
</comment>
<feature type="region of interest" description="Disordered" evidence="7">
    <location>
        <begin position="214"/>
        <end position="241"/>
    </location>
</feature>
<protein>
    <recommendedName>
        <fullName evidence="5">Protein FAM151A</fullName>
    </recommendedName>
</protein>
<evidence type="ECO:0000259" key="8">
    <source>
        <dbReference type="Pfam" id="PF10223"/>
    </source>
</evidence>
<name>A0A3B4ANX5_9GOBI</name>
<keyword evidence="10" id="KW-1185">Reference proteome</keyword>
<dbReference type="InterPro" id="IPR019356">
    <property type="entry name" value="Menorin_dom"/>
</dbReference>
<evidence type="ECO:0000256" key="1">
    <source>
        <dbReference type="ARBA" id="ARBA00004167"/>
    </source>
</evidence>
<evidence type="ECO:0000256" key="5">
    <source>
        <dbReference type="ARBA" id="ARBA00044104"/>
    </source>
</evidence>
<reference evidence="9" key="1">
    <citation type="submission" date="2025-08" db="UniProtKB">
        <authorList>
            <consortium name="Ensembl"/>
        </authorList>
    </citation>
    <scope>IDENTIFICATION</scope>
</reference>
<dbReference type="GO" id="GO:0016020">
    <property type="term" value="C:membrane"/>
    <property type="evidence" value="ECO:0007669"/>
    <property type="project" value="UniProtKB-SubCell"/>
</dbReference>
<dbReference type="GO" id="GO:0005615">
    <property type="term" value="C:extracellular space"/>
    <property type="evidence" value="ECO:0007669"/>
    <property type="project" value="TreeGrafter"/>
</dbReference>
<reference evidence="9" key="2">
    <citation type="submission" date="2025-09" db="UniProtKB">
        <authorList>
            <consortium name="Ensembl"/>
        </authorList>
    </citation>
    <scope>IDENTIFICATION</scope>
</reference>
<dbReference type="PANTHER" id="PTHR21184:SF4">
    <property type="entry name" value="PROTEIN FAM151A"/>
    <property type="match status" value="1"/>
</dbReference>
<proteinExistence type="inferred from homology"/>
<dbReference type="Pfam" id="PF10223">
    <property type="entry name" value="Menorin_N"/>
    <property type="match status" value="1"/>
</dbReference>
<feature type="compositionally biased region" description="Basic and acidic residues" evidence="7">
    <location>
        <begin position="214"/>
        <end position="234"/>
    </location>
</feature>
<dbReference type="AlphaFoldDB" id="A0A3B4ANX5"/>
<dbReference type="Ensembl" id="ENSPMGT00000020120.1">
    <property type="protein sequence ID" value="ENSPMGP00000018872.1"/>
    <property type="gene ID" value="ENSPMGG00000015362.1"/>
</dbReference>
<comment type="similarity">
    <text evidence="6">Belongs to the menorin family.</text>
</comment>